<dbReference type="Gene3D" id="1.10.260.40">
    <property type="entry name" value="lambda repressor-like DNA-binding domains"/>
    <property type="match status" value="1"/>
</dbReference>
<protein>
    <submittedName>
        <fullName evidence="3">Bacteriophage CI repressor-like protein</fullName>
    </submittedName>
</protein>
<gene>
    <name evidence="3" type="ORF">C8J25_108189</name>
</gene>
<organism evidence="3 4">
    <name type="scientific">Sphingomonas faeni</name>
    <dbReference type="NCBI Taxonomy" id="185950"/>
    <lineage>
        <taxon>Bacteria</taxon>
        <taxon>Pseudomonadati</taxon>
        <taxon>Pseudomonadota</taxon>
        <taxon>Alphaproteobacteria</taxon>
        <taxon>Sphingomonadales</taxon>
        <taxon>Sphingomonadaceae</taxon>
        <taxon>Sphingomonas</taxon>
    </lineage>
</organism>
<evidence type="ECO:0000313" key="4">
    <source>
        <dbReference type="Proteomes" id="UP000244013"/>
    </source>
</evidence>
<feature type="region of interest" description="Disordered" evidence="1">
    <location>
        <begin position="135"/>
        <end position="161"/>
    </location>
</feature>
<dbReference type="SUPFAM" id="SSF47413">
    <property type="entry name" value="lambda repressor-like DNA-binding domains"/>
    <property type="match status" value="1"/>
</dbReference>
<evidence type="ECO:0000256" key="1">
    <source>
        <dbReference type="SAM" id="MobiDB-lite"/>
    </source>
</evidence>
<evidence type="ECO:0000313" key="3">
    <source>
        <dbReference type="EMBL" id="PTW45097.1"/>
    </source>
</evidence>
<dbReference type="AlphaFoldDB" id="A0A2T5U0R1"/>
<dbReference type="SMART" id="SM00530">
    <property type="entry name" value="HTH_XRE"/>
    <property type="match status" value="1"/>
</dbReference>
<dbReference type="CDD" id="cd00093">
    <property type="entry name" value="HTH_XRE"/>
    <property type="match status" value="1"/>
</dbReference>
<comment type="caution">
    <text evidence="3">The sequence shown here is derived from an EMBL/GenBank/DDBJ whole genome shotgun (WGS) entry which is preliminary data.</text>
</comment>
<feature type="domain" description="HTH cro/C1-type" evidence="2">
    <location>
        <begin position="18"/>
        <end position="61"/>
    </location>
</feature>
<dbReference type="InterPro" id="IPR001387">
    <property type="entry name" value="Cro/C1-type_HTH"/>
</dbReference>
<evidence type="ECO:0000259" key="2">
    <source>
        <dbReference type="PROSITE" id="PS50943"/>
    </source>
</evidence>
<dbReference type="GeneID" id="91007091"/>
<proteinExistence type="predicted"/>
<name>A0A2T5U0R1_9SPHN</name>
<dbReference type="RefSeq" id="WP_107955268.1">
    <property type="nucleotide sequence ID" value="NZ_QAYE01000008.1"/>
</dbReference>
<dbReference type="OrthoDB" id="6867563at2"/>
<dbReference type="EMBL" id="QAYE01000008">
    <property type="protein sequence ID" value="PTW45097.1"/>
    <property type="molecule type" value="Genomic_DNA"/>
</dbReference>
<dbReference type="GO" id="GO:0045892">
    <property type="term" value="P:negative regulation of DNA-templated transcription"/>
    <property type="evidence" value="ECO:0007669"/>
    <property type="project" value="InterPro"/>
</dbReference>
<dbReference type="Pfam" id="PF07022">
    <property type="entry name" value="Phage_CI_repr"/>
    <property type="match status" value="1"/>
</dbReference>
<dbReference type="Proteomes" id="UP000244013">
    <property type="component" value="Unassembled WGS sequence"/>
</dbReference>
<dbReference type="GO" id="GO:0003677">
    <property type="term" value="F:DNA binding"/>
    <property type="evidence" value="ECO:0007669"/>
    <property type="project" value="InterPro"/>
</dbReference>
<accession>A0A2T5U0R1</accession>
<dbReference type="InterPro" id="IPR010744">
    <property type="entry name" value="Phage_CI_N"/>
</dbReference>
<sequence length="161" mass="17551">MTIGDRIELRRKAIGIKTQTALAVRAGVGQSTLSGLIRKPYRWSPYLVQIARALETTVEYLVGETDDPDVNAHPPTPEPVIQHVMMAVAMPSEAALARMFLGLLKTSKNAKTMDEQALLLAKRLPSALSQLRDLLPGTVPSAPAPTERAPVLATPDHERQR</sequence>
<reference evidence="3 4" key="1">
    <citation type="submission" date="2018-04" db="EMBL/GenBank/DDBJ databases">
        <title>Genomic Encyclopedia of Type Strains, Phase III (KMG-III): the genomes of soil and plant-associated and newly described type strains.</title>
        <authorList>
            <person name="Whitman W."/>
        </authorList>
    </citation>
    <scope>NUCLEOTIDE SEQUENCE [LARGE SCALE GENOMIC DNA]</scope>
    <source>
        <strain evidence="3 4">MA-olki</strain>
    </source>
</reference>
<dbReference type="PROSITE" id="PS50943">
    <property type="entry name" value="HTH_CROC1"/>
    <property type="match status" value="1"/>
</dbReference>
<dbReference type="InterPro" id="IPR010982">
    <property type="entry name" value="Lambda_DNA-bd_dom_sf"/>
</dbReference>